<feature type="compositionally biased region" description="Basic residues" evidence="1">
    <location>
        <begin position="1"/>
        <end position="28"/>
    </location>
</feature>
<dbReference type="SUPFAM" id="SSF90112">
    <property type="entry name" value="Neurotransmitter-gated ion-channel transmembrane pore"/>
    <property type="match status" value="1"/>
</dbReference>
<keyword evidence="2" id="KW-0472">Membrane</keyword>
<feature type="compositionally biased region" description="Low complexity" evidence="1">
    <location>
        <begin position="83"/>
        <end position="94"/>
    </location>
</feature>
<reference evidence="3 4" key="1">
    <citation type="journal article" date="2024" name="bioRxiv">
        <title>A reference genome for Trichogramma kaykai: A tiny desert-dwelling parasitoid wasp with competing sex-ratio distorters.</title>
        <authorList>
            <person name="Culotta J."/>
            <person name="Lindsey A.R."/>
        </authorList>
    </citation>
    <scope>NUCLEOTIDE SEQUENCE [LARGE SCALE GENOMIC DNA]</scope>
    <source>
        <strain evidence="3 4">KSX58</strain>
    </source>
</reference>
<proteinExistence type="predicted"/>
<dbReference type="InterPro" id="IPR038050">
    <property type="entry name" value="Neuro_actylchol_rec"/>
</dbReference>
<keyword evidence="2" id="KW-0812">Transmembrane</keyword>
<protein>
    <submittedName>
        <fullName evidence="3">Uncharacterized protein</fullName>
    </submittedName>
</protein>
<comment type="caution">
    <text evidence="3">The sequence shown here is derived from an EMBL/GenBank/DDBJ whole genome shotgun (WGS) entry which is preliminary data.</text>
</comment>
<keyword evidence="4" id="KW-1185">Reference proteome</keyword>
<evidence type="ECO:0000256" key="2">
    <source>
        <dbReference type="SAM" id="Phobius"/>
    </source>
</evidence>
<evidence type="ECO:0000256" key="1">
    <source>
        <dbReference type="SAM" id="MobiDB-lite"/>
    </source>
</evidence>
<evidence type="ECO:0000313" key="4">
    <source>
        <dbReference type="Proteomes" id="UP001627154"/>
    </source>
</evidence>
<keyword evidence="2" id="KW-1133">Transmembrane helix</keyword>
<feature type="region of interest" description="Disordered" evidence="1">
    <location>
        <begin position="1"/>
        <end position="117"/>
    </location>
</feature>
<dbReference type="Proteomes" id="UP001627154">
    <property type="component" value="Unassembled WGS sequence"/>
</dbReference>
<evidence type="ECO:0000313" key="3">
    <source>
        <dbReference type="EMBL" id="KAL3398264.1"/>
    </source>
</evidence>
<sequence>MTRTPPRHRHHHGHRHHHHHHHHHHHSHQQLQRQSPSPSPSPPHSRCSQASSYQQRLRSGSPSSSSMTESEGREALRSRSRSRSPASSSSQQQQHQMAMSALGVAGTRRRSTPSPGHVIDMAQRQHQAAAELLRADELQATLKAKAAYEERCCWGFIPKRWFTSQAQGSAKIDVFARFAFPLAFVVFNIAYWSTYMSRGDDNVGHN</sequence>
<dbReference type="AlphaFoldDB" id="A0ABD2X0H0"/>
<organism evidence="3 4">
    <name type="scientific">Trichogramma kaykai</name>
    <dbReference type="NCBI Taxonomy" id="54128"/>
    <lineage>
        <taxon>Eukaryota</taxon>
        <taxon>Metazoa</taxon>
        <taxon>Ecdysozoa</taxon>
        <taxon>Arthropoda</taxon>
        <taxon>Hexapoda</taxon>
        <taxon>Insecta</taxon>
        <taxon>Pterygota</taxon>
        <taxon>Neoptera</taxon>
        <taxon>Endopterygota</taxon>
        <taxon>Hymenoptera</taxon>
        <taxon>Apocrita</taxon>
        <taxon>Proctotrupomorpha</taxon>
        <taxon>Chalcidoidea</taxon>
        <taxon>Trichogrammatidae</taxon>
        <taxon>Trichogramma</taxon>
    </lineage>
</organism>
<feature type="compositionally biased region" description="Low complexity" evidence="1">
    <location>
        <begin position="59"/>
        <end position="69"/>
    </location>
</feature>
<dbReference type="InterPro" id="IPR036719">
    <property type="entry name" value="Neuro-gated_channel_TM_sf"/>
</dbReference>
<dbReference type="EMBL" id="JBJJXI010000059">
    <property type="protein sequence ID" value="KAL3398264.1"/>
    <property type="molecule type" value="Genomic_DNA"/>
</dbReference>
<accession>A0ABD2X0H0</accession>
<dbReference type="Gene3D" id="1.20.58.390">
    <property type="entry name" value="Neurotransmitter-gated ion-channel transmembrane domain"/>
    <property type="match status" value="1"/>
</dbReference>
<gene>
    <name evidence="3" type="ORF">TKK_007453</name>
</gene>
<feature type="transmembrane region" description="Helical" evidence="2">
    <location>
        <begin position="174"/>
        <end position="192"/>
    </location>
</feature>
<name>A0ABD2X0H0_9HYME</name>